<evidence type="ECO:0000256" key="1">
    <source>
        <dbReference type="SAM" id="MobiDB-lite"/>
    </source>
</evidence>
<organism evidence="2 3">
    <name type="scientific">Brassica carinata</name>
    <name type="common">Ethiopian mustard</name>
    <name type="synonym">Abyssinian cabbage</name>
    <dbReference type="NCBI Taxonomy" id="52824"/>
    <lineage>
        <taxon>Eukaryota</taxon>
        <taxon>Viridiplantae</taxon>
        <taxon>Streptophyta</taxon>
        <taxon>Embryophyta</taxon>
        <taxon>Tracheophyta</taxon>
        <taxon>Spermatophyta</taxon>
        <taxon>Magnoliopsida</taxon>
        <taxon>eudicotyledons</taxon>
        <taxon>Gunneridae</taxon>
        <taxon>Pentapetalae</taxon>
        <taxon>rosids</taxon>
        <taxon>malvids</taxon>
        <taxon>Brassicales</taxon>
        <taxon>Brassicaceae</taxon>
        <taxon>Brassiceae</taxon>
        <taxon>Brassica</taxon>
    </lineage>
</organism>
<accession>A0A8X7SI62</accession>
<dbReference type="AlphaFoldDB" id="A0A8X7SI62"/>
<sequence length="112" mass="12582">MSLNIEAKFVSEEVEKGTWSDNVYKDPQENSCRILTVWPHPESYVLPEDVTEEQAGKASPTNSEDYKTPPEDDPMTESRTPDVGMASRYRLVLPVVGEANELGHYRAHVCAN</sequence>
<name>A0A8X7SI62_BRACI</name>
<feature type="region of interest" description="Disordered" evidence="1">
    <location>
        <begin position="45"/>
        <end position="83"/>
    </location>
</feature>
<protein>
    <submittedName>
        <fullName evidence="2">Uncharacterized protein</fullName>
    </submittedName>
</protein>
<gene>
    <name evidence="2" type="ORF">Bca52824_033085</name>
</gene>
<comment type="caution">
    <text evidence="2">The sequence shown here is derived from an EMBL/GenBank/DDBJ whole genome shotgun (WGS) entry which is preliminary data.</text>
</comment>
<reference evidence="2 3" key="1">
    <citation type="submission" date="2020-02" db="EMBL/GenBank/DDBJ databases">
        <authorList>
            <person name="Ma Q."/>
            <person name="Huang Y."/>
            <person name="Song X."/>
            <person name="Pei D."/>
        </authorList>
    </citation>
    <scope>NUCLEOTIDE SEQUENCE [LARGE SCALE GENOMIC DNA]</scope>
    <source>
        <strain evidence="2">Sxm20200214</strain>
        <tissue evidence="2">Leaf</tissue>
    </source>
</reference>
<proteinExistence type="predicted"/>
<keyword evidence="3" id="KW-1185">Reference proteome</keyword>
<dbReference type="Proteomes" id="UP000886595">
    <property type="component" value="Unassembled WGS sequence"/>
</dbReference>
<evidence type="ECO:0000313" key="3">
    <source>
        <dbReference type="Proteomes" id="UP000886595"/>
    </source>
</evidence>
<dbReference type="EMBL" id="JAAMPC010000007">
    <property type="protein sequence ID" value="KAG2304434.1"/>
    <property type="molecule type" value="Genomic_DNA"/>
</dbReference>
<evidence type="ECO:0000313" key="2">
    <source>
        <dbReference type="EMBL" id="KAG2304434.1"/>
    </source>
</evidence>